<reference evidence="1" key="2">
    <citation type="journal article" date="2021" name="PeerJ">
        <title>Extensive microbial diversity within the chicken gut microbiome revealed by metagenomics and culture.</title>
        <authorList>
            <person name="Gilroy R."/>
            <person name="Ravi A."/>
            <person name="Getino M."/>
            <person name="Pursley I."/>
            <person name="Horton D.L."/>
            <person name="Alikhan N.F."/>
            <person name="Baker D."/>
            <person name="Gharbi K."/>
            <person name="Hall N."/>
            <person name="Watson M."/>
            <person name="Adriaenssens E.M."/>
            <person name="Foster-Nyarko E."/>
            <person name="Jarju S."/>
            <person name="Secka A."/>
            <person name="Antonio M."/>
            <person name="Oren A."/>
            <person name="Chaudhuri R.R."/>
            <person name="La Ragione R."/>
            <person name="Hildebrand F."/>
            <person name="Pallen M.J."/>
        </authorList>
    </citation>
    <scope>NUCLEOTIDE SEQUENCE</scope>
    <source>
        <strain evidence="1">ChiBcec16-1751</strain>
    </source>
</reference>
<dbReference type="Pfam" id="PF20765">
    <property type="entry name" value="Phage_tail_terminator_8"/>
    <property type="match status" value="1"/>
</dbReference>
<comment type="caution">
    <text evidence="1">The sequence shown here is derived from an EMBL/GenBank/DDBJ whole genome shotgun (WGS) entry which is preliminary data.</text>
</comment>
<sequence length="161" mass="17762">MVTQNDVVAVVSAALTERYPDSTVYTNLVPSKFQRPSFLVETTDIALMASTVSTVTLQLTVRVVCFVAVDEYHNSQLEVLNVRQLKVLGIFGPLYLKVGDRALKVQKLTGSPGGRDWIDVTAVLAWDVGIAELAEIVELPMGIMEEINLNMEEYNHGNAEH</sequence>
<dbReference type="AlphaFoldDB" id="A0A9D1JT39"/>
<protein>
    <submittedName>
        <fullName evidence="1">Uncharacterized protein</fullName>
    </submittedName>
</protein>
<name>A0A9D1JT39_9FIRM</name>
<proteinExistence type="predicted"/>
<evidence type="ECO:0000313" key="1">
    <source>
        <dbReference type="EMBL" id="HIS64791.1"/>
    </source>
</evidence>
<dbReference type="Proteomes" id="UP000886741">
    <property type="component" value="Unassembled WGS sequence"/>
</dbReference>
<dbReference type="EMBL" id="DVJJ01000080">
    <property type="protein sequence ID" value="HIS64791.1"/>
    <property type="molecule type" value="Genomic_DNA"/>
</dbReference>
<evidence type="ECO:0000313" key="2">
    <source>
        <dbReference type="Proteomes" id="UP000886741"/>
    </source>
</evidence>
<organism evidence="1 2">
    <name type="scientific">Candidatus Avoscillospira avistercoris</name>
    <dbReference type="NCBI Taxonomy" id="2840707"/>
    <lineage>
        <taxon>Bacteria</taxon>
        <taxon>Bacillati</taxon>
        <taxon>Bacillota</taxon>
        <taxon>Clostridia</taxon>
        <taxon>Eubacteriales</taxon>
        <taxon>Oscillospiraceae</taxon>
        <taxon>Oscillospiraceae incertae sedis</taxon>
        <taxon>Candidatus Avoscillospira</taxon>
    </lineage>
</organism>
<accession>A0A9D1JT39</accession>
<gene>
    <name evidence="1" type="ORF">IAA83_05400</name>
</gene>
<dbReference type="InterPro" id="IPR049254">
    <property type="entry name" value="Phage_tail_terminator"/>
</dbReference>
<reference evidence="1" key="1">
    <citation type="submission" date="2020-10" db="EMBL/GenBank/DDBJ databases">
        <authorList>
            <person name="Gilroy R."/>
        </authorList>
    </citation>
    <scope>NUCLEOTIDE SEQUENCE</scope>
    <source>
        <strain evidence="1">ChiBcec16-1751</strain>
    </source>
</reference>